<dbReference type="GO" id="GO:0019774">
    <property type="term" value="C:proteasome core complex, beta-subunit complex"/>
    <property type="evidence" value="ECO:0007669"/>
    <property type="project" value="UniProtKB-ARBA"/>
</dbReference>
<evidence type="ECO:0000256" key="2">
    <source>
        <dbReference type="ARBA" id="ARBA00004123"/>
    </source>
</evidence>
<proteinExistence type="predicted"/>
<evidence type="ECO:0000256" key="8">
    <source>
        <dbReference type="ARBA" id="ARBA00022942"/>
    </source>
</evidence>
<evidence type="ECO:0000256" key="4">
    <source>
        <dbReference type="ARBA" id="ARBA00022490"/>
    </source>
</evidence>
<keyword evidence="9" id="KW-0539">Nucleus</keyword>
<dbReference type="CDD" id="cd03763">
    <property type="entry name" value="proteasome_beta_type_7"/>
    <property type="match status" value="1"/>
</dbReference>
<evidence type="ECO:0000256" key="7">
    <source>
        <dbReference type="ARBA" id="ARBA00022801"/>
    </source>
</evidence>
<accession>W4JSB8</accession>
<evidence type="ECO:0000256" key="5">
    <source>
        <dbReference type="ARBA" id="ARBA00022670"/>
    </source>
</evidence>
<dbReference type="PRINTS" id="PR00141">
    <property type="entry name" value="PROTEASOME"/>
</dbReference>
<dbReference type="SUPFAM" id="SSF56235">
    <property type="entry name" value="N-terminal nucleophile aminohydrolases (Ntn hydrolases)"/>
    <property type="match status" value="1"/>
</dbReference>
<dbReference type="EC" id="3.4.25.1" evidence="3"/>
<evidence type="ECO:0000313" key="13">
    <source>
        <dbReference type="Proteomes" id="UP000030671"/>
    </source>
</evidence>
<dbReference type="FunCoup" id="W4JSB8">
    <property type="interactions" value="363"/>
</dbReference>
<keyword evidence="5 12" id="KW-0645">Protease</keyword>
<dbReference type="GO" id="GO:0004298">
    <property type="term" value="F:threonine-type endopeptidase activity"/>
    <property type="evidence" value="ECO:0007669"/>
    <property type="project" value="UniProtKB-KW"/>
</dbReference>
<gene>
    <name evidence="12" type="ORF">HETIRDRAFT_37591</name>
</gene>
<protein>
    <recommendedName>
        <fullName evidence="3">proteasome endopeptidase complex</fullName>
        <ecNumber evidence="3">3.4.25.1</ecNumber>
    </recommendedName>
</protein>
<dbReference type="PANTHER" id="PTHR32194:SF4">
    <property type="entry name" value="PROTEASOME SUBUNIT BETA TYPE-7"/>
    <property type="match status" value="1"/>
</dbReference>
<evidence type="ECO:0000256" key="6">
    <source>
        <dbReference type="ARBA" id="ARBA00022698"/>
    </source>
</evidence>
<organism evidence="12 13">
    <name type="scientific">Heterobasidion irregulare (strain TC 32-1)</name>
    <dbReference type="NCBI Taxonomy" id="747525"/>
    <lineage>
        <taxon>Eukaryota</taxon>
        <taxon>Fungi</taxon>
        <taxon>Dikarya</taxon>
        <taxon>Basidiomycota</taxon>
        <taxon>Agaricomycotina</taxon>
        <taxon>Agaricomycetes</taxon>
        <taxon>Russulales</taxon>
        <taxon>Bondarzewiaceae</taxon>
        <taxon>Heterobasidion</taxon>
        <taxon>Heterobasidion annosum species complex</taxon>
    </lineage>
</organism>
<feature type="domain" description="Proteasome beta subunit C-terminal" evidence="11">
    <location>
        <begin position="227"/>
        <end position="261"/>
    </location>
</feature>
<dbReference type="Gene3D" id="3.60.20.10">
    <property type="entry name" value="Glutamine Phosphoribosylpyrophosphate, subunit 1, domain 1"/>
    <property type="match status" value="1"/>
</dbReference>
<feature type="active site" description="Nucleophile" evidence="10">
    <location>
        <position position="36"/>
    </location>
</feature>
<dbReference type="InterPro" id="IPR023333">
    <property type="entry name" value="Proteasome_suB-type"/>
</dbReference>
<dbReference type="HOGENOM" id="CLU_035750_3_0_1"/>
<dbReference type="InterPro" id="IPR000243">
    <property type="entry name" value="Pept_T1A_subB"/>
</dbReference>
<dbReference type="Pfam" id="PF00227">
    <property type="entry name" value="Proteasome"/>
    <property type="match status" value="1"/>
</dbReference>
<dbReference type="InterPro" id="IPR001353">
    <property type="entry name" value="Proteasome_sua/b"/>
</dbReference>
<reference evidence="12 13" key="1">
    <citation type="journal article" date="2012" name="New Phytol.">
        <title>Insight into trade-off between wood decay and parasitism from the genome of a fungal forest pathogen.</title>
        <authorList>
            <person name="Olson A."/>
            <person name="Aerts A."/>
            <person name="Asiegbu F."/>
            <person name="Belbahri L."/>
            <person name="Bouzid O."/>
            <person name="Broberg A."/>
            <person name="Canback B."/>
            <person name="Coutinho P.M."/>
            <person name="Cullen D."/>
            <person name="Dalman K."/>
            <person name="Deflorio G."/>
            <person name="van Diepen L.T."/>
            <person name="Dunand C."/>
            <person name="Duplessis S."/>
            <person name="Durling M."/>
            <person name="Gonthier P."/>
            <person name="Grimwood J."/>
            <person name="Fossdal C.G."/>
            <person name="Hansson D."/>
            <person name="Henrissat B."/>
            <person name="Hietala A."/>
            <person name="Himmelstrand K."/>
            <person name="Hoffmeister D."/>
            <person name="Hogberg N."/>
            <person name="James T.Y."/>
            <person name="Karlsson M."/>
            <person name="Kohler A."/>
            <person name="Kues U."/>
            <person name="Lee Y.H."/>
            <person name="Lin Y.C."/>
            <person name="Lind M."/>
            <person name="Lindquist E."/>
            <person name="Lombard V."/>
            <person name="Lucas S."/>
            <person name="Lunden K."/>
            <person name="Morin E."/>
            <person name="Murat C."/>
            <person name="Park J."/>
            <person name="Raffaello T."/>
            <person name="Rouze P."/>
            <person name="Salamov A."/>
            <person name="Schmutz J."/>
            <person name="Solheim H."/>
            <person name="Stahlberg J."/>
            <person name="Velez H."/>
            <person name="de Vries R.P."/>
            <person name="Wiebenga A."/>
            <person name="Woodward S."/>
            <person name="Yakovlev I."/>
            <person name="Garbelotto M."/>
            <person name="Martin F."/>
            <person name="Grigoriev I.V."/>
            <person name="Stenlid J."/>
        </authorList>
    </citation>
    <scope>NUCLEOTIDE SEQUENCE [LARGE SCALE GENOMIC DNA]</scope>
    <source>
        <strain evidence="12 13">TC 32-1</strain>
    </source>
</reference>
<dbReference type="Proteomes" id="UP000030671">
    <property type="component" value="Unassembled WGS sequence"/>
</dbReference>
<evidence type="ECO:0000313" key="12">
    <source>
        <dbReference type="EMBL" id="ETW76438.1"/>
    </source>
</evidence>
<sequence length="274" mass="29466">MTSVYRSAGFDFSNQVRNDFLQGKGVKVPKATSTGTTIVGCLFKDGIVLGADTRATEGEIVADKNCEKIHYITDNIRCCGAGTAADTEFITALISSNMELHALTTGRQPRVVTAMTMLKQRLFRHHGQIGAALVLGGVDPTGPHLFTIHPHGSTDKLPYVTMGSGSLAAMAVFESQWRPDMEREDALALVTAAVSAGIFNDLGSGSNVDACVITATRTETLRNFVKPNERAVKERTYGFRRGTTAWTAEKVRSLIVSEEVTPVGQPQAEAMDIS</sequence>
<dbReference type="KEGG" id="hir:HETIRDRAFT_37591"/>
<dbReference type="RefSeq" id="XP_009551144.1">
    <property type="nucleotide sequence ID" value="XM_009552849.1"/>
</dbReference>
<dbReference type="GO" id="GO:0005737">
    <property type="term" value="C:cytoplasm"/>
    <property type="evidence" value="ECO:0007669"/>
    <property type="project" value="TreeGrafter"/>
</dbReference>
<dbReference type="FunFam" id="3.60.20.10:FF:000005">
    <property type="entry name" value="Proteasome subunit beta type-2"/>
    <property type="match status" value="1"/>
</dbReference>
<evidence type="ECO:0000256" key="1">
    <source>
        <dbReference type="ARBA" id="ARBA00001198"/>
    </source>
</evidence>
<comment type="subcellular location">
    <subcellularLocation>
        <location evidence="2">Nucleus</location>
    </subcellularLocation>
</comment>
<dbReference type="GO" id="GO:0005634">
    <property type="term" value="C:nucleus"/>
    <property type="evidence" value="ECO:0007669"/>
    <property type="project" value="UniProtKB-SubCell"/>
</dbReference>
<keyword evidence="8" id="KW-0647">Proteasome</keyword>
<keyword evidence="6" id="KW-0888">Threonine protease</keyword>
<dbReference type="InParanoid" id="W4JSB8"/>
<evidence type="ECO:0000256" key="9">
    <source>
        <dbReference type="ARBA" id="ARBA00023242"/>
    </source>
</evidence>
<evidence type="ECO:0000256" key="3">
    <source>
        <dbReference type="ARBA" id="ARBA00012039"/>
    </source>
</evidence>
<dbReference type="Pfam" id="PF12465">
    <property type="entry name" value="Pr_beta_C"/>
    <property type="match status" value="1"/>
</dbReference>
<comment type="catalytic activity">
    <reaction evidence="1">
        <text>Cleavage of peptide bonds with very broad specificity.</text>
        <dbReference type="EC" id="3.4.25.1"/>
    </reaction>
</comment>
<dbReference type="EMBL" id="KI925464">
    <property type="protein sequence ID" value="ETW76438.1"/>
    <property type="molecule type" value="Genomic_DNA"/>
</dbReference>
<dbReference type="OrthoDB" id="429533at2759"/>
<evidence type="ECO:0000259" key="11">
    <source>
        <dbReference type="Pfam" id="PF12465"/>
    </source>
</evidence>
<name>W4JSB8_HETIT</name>
<dbReference type="PANTHER" id="PTHR32194">
    <property type="entry name" value="METALLOPROTEASE TLDD"/>
    <property type="match status" value="1"/>
</dbReference>
<dbReference type="STRING" id="747525.W4JSB8"/>
<dbReference type="AlphaFoldDB" id="W4JSB8"/>
<dbReference type="InterPro" id="IPR029055">
    <property type="entry name" value="Ntn_hydrolases_N"/>
</dbReference>
<dbReference type="eggNOG" id="KOG0173">
    <property type="taxonomic scope" value="Eukaryota"/>
</dbReference>
<evidence type="ECO:0000256" key="10">
    <source>
        <dbReference type="PIRSR" id="PIRSR600243-1"/>
    </source>
</evidence>
<keyword evidence="7" id="KW-0378">Hydrolase</keyword>
<dbReference type="GeneID" id="20671860"/>
<keyword evidence="13" id="KW-1185">Reference proteome</keyword>
<dbReference type="InterPro" id="IPR024689">
    <property type="entry name" value="Proteasome_bsu_C"/>
</dbReference>
<dbReference type="PROSITE" id="PS51476">
    <property type="entry name" value="PROTEASOME_BETA_2"/>
    <property type="match status" value="1"/>
</dbReference>
<keyword evidence="4" id="KW-0963">Cytoplasm</keyword>
<dbReference type="GO" id="GO:0051603">
    <property type="term" value="P:proteolysis involved in protein catabolic process"/>
    <property type="evidence" value="ECO:0007669"/>
    <property type="project" value="InterPro"/>
</dbReference>